<dbReference type="InterPro" id="IPR003439">
    <property type="entry name" value="ABC_transporter-like_ATP-bd"/>
</dbReference>
<evidence type="ECO:0000256" key="2">
    <source>
        <dbReference type="ARBA" id="ARBA00022448"/>
    </source>
</evidence>
<dbReference type="InterPro" id="IPR017871">
    <property type="entry name" value="ABC_transporter-like_CS"/>
</dbReference>
<keyword evidence="3" id="KW-0547">Nucleotide-binding</keyword>
<evidence type="ECO:0000259" key="5">
    <source>
        <dbReference type="PROSITE" id="PS50893"/>
    </source>
</evidence>
<dbReference type="GO" id="GO:0016887">
    <property type="term" value="F:ATP hydrolysis activity"/>
    <property type="evidence" value="ECO:0007669"/>
    <property type="project" value="InterPro"/>
</dbReference>
<dbReference type="SUPFAM" id="SSF52540">
    <property type="entry name" value="P-loop containing nucleoside triphosphate hydrolases"/>
    <property type="match status" value="1"/>
</dbReference>
<dbReference type="PANTHER" id="PTHR43776">
    <property type="entry name" value="TRANSPORT ATP-BINDING PROTEIN"/>
    <property type="match status" value="1"/>
</dbReference>
<comment type="similarity">
    <text evidence="1">Belongs to the ABC transporter superfamily.</text>
</comment>
<keyword evidence="2" id="KW-0813">Transport</keyword>
<proteinExistence type="inferred from homology"/>
<evidence type="ECO:0000256" key="1">
    <source>
        <dbReference type="ARBA" id="ARBA00005417"/>
    </source>
</evidence>
<dbReference type="PROSITE" id="PS50893">
    <property type="entry name" value="ABC_TRANSPORTER_2"/>
    <property type="match status" value="1"/>
</dbReference>
<dbReference type="GO" id="GO:0005524">
    <property type="term" value="F:ATP binding"/>
    <property type="evidence" value="ECO:0007669"/>
    <property type="project" value="UniProtKB-KW"/>
</dbReference>
<protein>
    <submittedName>
        <fullName evidence="6">ABC transporter ATP-binding protein</fullName>
    </submittedName>
</protein>
<dbReference type="InterPro" id="IPR003593">
    <property type="entry name" value="AAA+_ATPase"/>
</dbReference>
<organism evidence="6">
    <name type="scientific">Ignisphaera aggregans</name>
    <dbReference type="NCBI Taxonomy" id="334771"/>
    <lineage>
        <taxon>Archaea</taxon>
        <taxon>Thermoproteota</taxon>
        <taxon>Thermoprotei</taxon>
        <taxon>Desulfurococcales</taxon>
        <taxon>Desulfurococcaceae</taxon>
        <taxon>Ignisphaera</taxon>
    </lineage>
</organism>
<dbReference type="GO" id="GO:0055085">
    <property type="term" value="P:transmembrane transport"/>
    <property type="evidence" value="ECO:0007669"/>
    <property type="project" value="UniProtKB-ARBA"/>
</dbReference>
<dbReference type="EMBL" id="DRZI01000094">
    <property type="protein sequence ID" value="HHP81490.1"/>
    <property type="molecule type" value="Genomic_DNA"/>
</dbReference>
<evidence type="ECO:0000256" key="4">
    <source>
        <dbReference type="ARBA" id="ARBA00022840"/>
    </source>
</evidence>
<dbReference type="Gene3D" id="3.40.50.300">
    <property type="entry name" value="P-loop containing nucleotide triphosphate hydrolases"/>
    <property type="match status" value="1"/>
</dbReference>
<dbReference type="NCBIfam" id="TIGR01727">
    <property type="entry name" value="oligo_HPY"/>
    <property type="match status" value="1"/>
</dbReference>
<accession>A0A7C5TKG8</accession>
<dbReference type="PROSITE" id="PS00211">
    <property type="entry name" value="ABC_TRANSPORTER_1"/>
    <property type="match status" value="1"/>
</dbReference>
<dbReference type="InterPro" id="IPR050319">
    <property type="entry name" value="ABC_transp_ATP-bind"/>
</dbReference>
<dbReference type="GO" id="GO:0015833">
    <property type="term" value="P:peptide transport"/>
    <property type="evidence" value="ECO:0007669"/>
    <property type="project" value="InterPro"/>
</dbReference>
<comment type="caution">
    <text evidence="6">The sequence shown here is derived from an EMBL/GenBank/DDBJ whole genome shotgun (WGS) entry which is preliminary data.</text>
</comment>
<keyword evidence="4 6" id="KW-0067">ATP-binding</keyword>
<dbReference type="Pfam" id="PF00005">
    <property type="entry name" value="ABC_tran"/>
    <property type="match status" value="1"/>
</dbReference>
<dbReference type="InterPro" id="IPR027417">
    <property type="entry name" value="P-loop_NTPase"/>
</dbReference>
<dbReference type="PANTHER" id="PTHR43776:SF7">
    <property type="entry name" value="D,D-DIPEPTIDE TRANSPORT ATP-BINDING PROTEIN DDPF-RELATED"/>
    <property type="match status" value="1"/>
</dbReference>
<dbReference type="AlphaFoldDB" id="A0A7C5TKG8"/>
<sequence length="320" mass="35920">MSNGVLVKTVGLKKYYEVRSMFLKRVVGYVKAVDGVDLEIRRGETLGLVGESGSGKSTLGLVLAKLVEPTSGIYIFNGIDITQRFPKALRGKIRIVFQDPYSALNPRLKIKESVVEPLMAQGLDRDEALEKAVDYLKLVGLSEEHLEVYPHMLSGGQRQRVVVARALITEPEFIILDEPTSMLDVSTQAQMLELLKDVKVEKNLTYLFITHNLAVARYISDTIAIMFAGQIVEIGTKNTIFNNPLHPYTKTLLSAYPPPDPEFQWTPEIPEDTSSIDSSYRQGCRYAGRCPLKIDDCLKSMPELIEVERSHSVRCHLYKT</sequence>
<dbReference type="Pfam" id="PF08352">
    <property type="entry name" value="oligo_HPY"/>
    <property type="match status" value="1"/>
</dbReference>
<evidence type="ECO:0000313" key="6">
    <source>
        <dbReference type="EMBL" id="HHP81490.1"/>
    </source>
</evidence>
<reference evidence="6" key="1">
    <citation type="journal article" date="2020" name="mSystems">
        <title>Genome- and Community-Level Interaction Insights into Carbon Utilization and Element Cycling Functions of Hydrothermarchaeota in Hydrothermal Sediment.</title>
        <authorList>
            <person name="Zhou Z."/>
            <person name="Liu Y."/>
            <person name="Xu W."/>
            <person name="Pan J."/>
            <person name="Luo Z.H."/>
            <person name="Li M."/>
        </authorList>
    </citation>
    <scope>NUCLEOTIDE SEQUENCE [LARGE SCALE GENOMIC DNA]</scope>
    <source>
        <strain evidence="6">SpSt-1121</strain>
    </source>
</reference>
<name>A0A7C5TKG8_9CREN</name>
<gene>
    <name evidence="6" type="ORF">ENM84_02370</name>
</gene>
<dbReference type="CDD" id="cd03257">
    <property type="entry name" value="ABC_NikE_OppD_transporters"/>
    <property type="match status" value="1"/>
</dbReference>
<evidence type="ECO:0000256" key="3">
    <source>
        <dbReference type="ARBA" id="ARBA00022741"/>
    </source>
</evidence>
<dbReference type="SMART" id="SM00382">
    <property type="entry name" value="AAA"/>
    <property type="match status" value="1"/>
</dbReference>
<dbReference type="FunFam" id="3.40.50.300:FF:000016">
    <property type="entry name" value="Oligopeptide ABC transporter ATP-binding component"/>
    <property type="match status" value="1"/>
</dbReference>
<feature type="domain" description="ABC transporter" evidence="5">
    <location>
        <begin position="18"/>
        <end position="253"/>
    </location>
</feature>
<dbReference type="InterPro" id="IPR013563">
    <property type="entry name" value="Oligopep_ABC_C"/>
</dbReference>